<protein>
    <submittedName>
        <fullName evidence="1">Uncharacterized protein</fullName>
    </submittedName>
</protein>
<name>A0ABS2A5I2_9ACTN</name>
<reference evidence="1 2" key="1">
    <citation type="submission" date="2021-01" db="EMBL/GenBank/DDBJ databases">
        <title>Actinoplanes sp. nov. LDG1-06 isolated from lichen.</title>
        <authorList>
            <person name="Saeng-In P."/>
            <person name="Phongsopitanun W."/>
            <person name="Kanchanasin P."/>
            <person name="Yuki M."/>
            <person name="Kudo T."/>
            <person name="Ohkuma M."/>
            <person name="Tanasupawat S."/>
        </authorList>
    </citation>
    <scope>NUCLEOTIDE SEQUENCE [LARGE SCALE GENOMIC DNA]</scope>
    <source>
        <strain evidence="1 2">LDG1-06</strain>
    </source>
</reference>
<comment type="caution">
    <text evidence="1">The sequence shown here is derived from an EMBL/GenBank/DDBJ whole genome shotgun (WGS) entry which is preliminary data.</text>
</comment>
<gene>
    <name evidence="1" type="ORF">JIG36_05935</name>
</gene>
<evidence type="ECO:0000313" key="1">
    <source>
        <dbReference type="EMBL" id="MBM2615100.1"/>
    </source>
</evidence>
<dbReference type="EMBL" id="JAENHP010000001">
    <property type="protein sequence ID" value="MBM2615100.1"/>
    <property type="molecule type" value="Genomic_DNA"/>
</dbReference>
<proteinExistence type="predicted"/>
<dbReference type="RefSeq" id="WP_203374932.1">
    <property type="nucleotide sequence ID" value="NZ_JAENHP010000001.1"/>
</dbReference>
<sequence length="221" mass="22272">MGRHRTPAPPRSAGQRVTVVAVIAGLLSAGAIVLSTSYSTFSSTTNNTGNNWSVGSVVLADDDSGSAMFVTSGAGANQINAGTLKPGQSVVNCVRVTYTGSLASTVALYASATGDSNGPGGTGLRNYLHVKVEEGTSGTFGCSGFAGATTIWDSATHPGAASDLLSVFPTTYAAGVPSALASWTGPVSRTYRFTITVDSSTPDTSQSAAASATFTWEARNS</sequence>
<dbReference type="Proteomes" id="UP000632138">
    <property type="component" value="Unassembled WGS sequence"/>
</dbReference>
<organism evidence="1 2">
    <name type="scientific">Paractinoplanes ovalisporus</name>
    <dbReference type="NCBI Taxonomy" id="2810368"/>
    <lineage>
        <taxon>Bacteria</taxon>
        <taxon>Bacillati</taxon>
        <taxon>Actinomycetota</taxon>
        <taxon>Actinomycetes</taxon>
        <taxon>Micromonosporales</taxon>
        <taxon>Micromonosporaceae</taxon>
        <taxon>Paractinoplanes</taxon>
    </lineage>
</organism>
<evidence type="ECO:0000313" key="2">
    <source>
        <dbReference type="Proteomes" id="UP000632138"/>
    </source>
</evidence>
<keyword evidence="2" id="KW-1185">Reference proteome</keyword>
<accession>A0ABS2A5I2</accession>